<accession>A0ACC0DGD8</accession>
<evidence type="ECO:0000313" key="1">
    <source>
        <dbReference type="EMBL" id="KAI6091777.1"/>
    </source>
</evidence>
<comment type="caution">
    <text evidence="1">The sequence shown here is derived from an EMBL/GenBank/DDBJ whole genome shotgun (WGS) entry which is preliminary data.</text>
</comment>
<name>A0ACC0DGD8_9PEZI</name>
<gene>
    <name evidence="1" type="ORF">F4821DRAFT_172885</name>
</gene>
<organism evidence="1 2">
    <name type="scientific">Hypoxylon rubiginosum</name>
    <dbReference type="NCBI Taxonomy" id="110542"/>
    <lineage>
        <taxon>Eukaryota</taxon>
        <taxon>Fungi</taxon>
        <taxon>Dikarya</taxon>
        <taxon>Ascomycota</taxon>
        <taxon>Pezizomycotina</taxon>
        <taxon>Sordariomycetes</taxon>
        <taxon>Xylariomycetidae</taxon>
        <taxon>Xylariales</taxon>
        <taxon>Hypoxylaceae</taxon>
        <taxon>Hypoxylon</taxon>
    </lineage>
</organism>
<sequence>MDGLDPFDGDEEAALRYAIELSLQEAGDQPSKKPIELSSEDDDNLDNGTKYPAISKATKDPATKQSVKAPTIKQSIKDGSQKDIPAKPQPSASAAPSGFASLGIDRKKMEEERLARQKRKAPNSEPDAQSRRQKLKLDSDIRTTASGSQTSLTAQGNSATKSNPAIKSSLATNSSSATKTSSRSLPYPKGVVKKTWANGFPRADDIKIEEVLQKNELELAVISSFQWDEEFMLSKIDFFKTKVFCIAFASSESQQKEIKANAPRCAKSIKFCFPPMMPTGNMHSKLQLLKYPKYLRIVVPSGNLVPYDWGETGVVENIVFLIDLPLIEDPELWSTNDIGAFGDELCYFLRAQGLEESLVNSLAKYDFSEANRYRFVHTIGGSHVGDKWQRTGYCGLGRAVTSLKLNIVQDVEIDFVASSLGSINTDLLLALYYASQGDNGLKEYDMRSTKGRKNKPPTRAQSALDDHFRIYFPSHDTVMQSRGGKDAAGTICVQSKWWDAATFPRELIRDCQSVRSGLLIHSKIMMVQHTQSGKSEAAFAYVGSANLSESAWGRLTKERGTGNPKLTCRNWECGVIVPIPPREPDKIGNRRSELSGFYDTVPIPMKVPGEAYGTTKSKRPWLFLEN</sequence>
<proteinExistence type="predicted"/>
<evidence type="ECO:0000313" key="2">
    <source>
        <dbReference type="Proteomes" id="UP001497680"/>
    </source>
</evidence>
<protein>
    <submittedName>
        <fullName evidence="1">Phospholipase D/nuclease</fullName>
    </submittedName>
</protein>
<dbReference type="EMBL" id="MU394285">
    <property type="protein sequence ID" value="KAI6091777.1"/>
    <property type="molecule type" value="Genomic_DNA"/>
</dbReference>
<keyword evidence="2" id="KW-1185">Reference proteome</keyword>
<reference evidence="1 2" key="1">
    <citation type="journal article" date="2022" name="New Phytol.">
        <title>Ecological generalism drives hyperdiversity of secondary metabolite gene clusters in xylarialean endophytes.</title>
        <authorList>
            <person name="Franco M.E.E."/>
            <person name="Wisecaver J.H."/>
            <person name="Arnold A.E."/>
            <person name="Ju Y.M."/>
            <person name="Slot J.C."/>
            <person name="Ahrendt S."/>
            <person name="Moore L.P."/>
            <person name="Eastman K.E."/>
            <person name="Scott K."/>
            <person name="Konkel Z."/>
            <person name="Mondo S.J."/>
            <person name="Kuo A."/>
            <person name="Hayes R.D."/>
            <person name="Haridas S."/>
            <person name="Andreopoulos B."/>
            <person name="Riley R."/>
            <person name="LaButti K."/>
            <person name="Pangilinan J."/>
            <person name="Lipzen A."/>
            <person name="Amirebrahimi M."/>
            <person name="Yan J."/>
            <person name="Adam C."/>
            <person name="Keymanesh K."/>
            <person name="Ng V."/>
            <person name="Louie K."/>
            <person name="Northen T."/>
            <person name="Drula E."/>
            <person name="Henrissat B."/>
            <person name="Hsieh H.M."/>
            <person name="Youens-Clark K."/>
            <person name="Lutzoni F."/>
            <person name="Miadlikowska J."/>
            <person name="Eastwood D.C."/>
            <person name="Hamelin R.C."/>
            <person name="Grigoriev I.V."/>
            <person name="U'Ren J.M."/>
        </authorList>
    </citation>
    <scope>NUCLEOTIDE SEQUENCE [LARGE SCALE GENOMIC DNA]</scope>
    <source>
        <strain evidence="1 2">ER1909</strain>
    </source>
</reference>
<dbReference type="Proteomes" id="UP001497680">
    <property type="component" value="Unassembled WGS sequence"/>
</dbReference>